<dbReference type="STRING" id="644548.SCNU_17280"/>
<dbReference type="InterPro" id="IPR007345">
    <property type="entry name" value="Polysacch_pyruvyl_Trfase"/>
</dbReference>
<comment type="caution">
    <text evidence="2">The sequence shown here is derived from an EMBL/GenBank/DDBJ whole genome shotgun (WGS) entry which is preliminary data.</text>
</comment>
<name>F1YNF7_9ACTN</name>
<dbReference type="RefSeq" id="WP_009680649.1">
    <property type="nucleotide sequence ID" value="NZ_AEUD01000018.1"/>
</dbReference>
<evidence type="ECO:0000313" key="3">
    <source>
        <dbReference type="Proteomes" id="UP000035065"/>
    </source>
</evidence>
<keyword evidence="3" id="KW-1185">Reference proteome</keyword>
<dbReference type="Pfam" id="PF04230">
    <property type="entry name" value="PS_pyruv_trans"/>
    <property type="match status" value="1"/>
</dbReference>
<dbReference type="Proteomes" id="UP000035065">
    <property type="component" value="Unassembled WGS sequence"/>
</dbReference>
<organism evidence="2 3">
    <name type="scientific">Gordonia neofelifaecis NRRL B-59395</name>
    <dbReference type="NCBI Taxonomy" id="644548"/>
    <lineage>
        <taxon>Bacteria</taxon>
        <taxon>Bacillati</taxon>
        <taxon>Actinomycetota</taxon>
        <taxon>Actinomycetes</taxon>
        <taxon>Mycobacteriales</taxon>
        <taxon>Gordoniaceae</taxon>
        <taxon>Gordonia</taxon>
    </lineage>
</organism>
<dbReference type="AlphaFoldDB" id="F1YNF7"/>
<evidence type="ECO:0000259" key="1">
    <source>
        <dbReference type="Pfam" id="PF04230"/>
    </source>
</evidence>
<accession>F1YNF7</accession>
<proteinExistence type="predicted"/>
<gene>
    <name evidence="2" type="ORF">SCNU_17280</name>
</gene>
<dbReference type="eggNOG" id="COG2327">
    <property type="taxonomic scope" value="Bacteria"/>
</dbReference>
<feature type="domain" description="Polysaccharide pyruvyl transferase" evidence="1">
    <location>
        <begin position="31"/>
        <end position="229"/>
    </location>
</feature>
<protein>
    <recommendedName>
        <fullName evidence="1">Polysaccharide pyruvyl transferase domain-containing protein</fullName>
    </recommendedName>
</protein>
<reference evidence="2 3" key="1">
    <citation type="journal article" date="2011" name="J. Bacteriol.">
        <title>Draft Genome Sequence of Gordonia neofelifaecis NRRL B-59395, a Cholesterol-Degrading Actinomycete.</title>
        <authorList>
            <person name="Ge F."/>
            <person name="Li W."/>
            <person name="Chen G."/>
            <person name="Liu Y."/>
            <person name="Zhang G."/>
            <person name="Yong B."/>
            <person name="Wang Q."/>
            <person name="Wang N."/>
            <person name="Huang Z."/>
            <person name="Li W."/>
            <person name="Wang J."/>
            <person name="Wu C."/>
            <person name="Xie Q."/>
            <person name="Liu G."/>
        </authorList>
    </citation>
    <scope>NUCLEOTIDE SEQUENCE [LARGE SCALE GENOMIC DNA]</scope>
    <source>
        <strain evidence="2 3">NRRL B-59395</strain>
    </source>
</reference>
<evidence type="ECO:0000313" key="2">
    <source>
        <dbReference type="EMBL" id="EGD53711.1"/>
    </source>
</evidence>
<sequence length="397" mass="42595">MRSPFDSRPLSRFLAETRDVVYLVTAAGFPNFGDELITEAWLRHLAMRRPFTRVVVDSPHPGQSALLLRRANRRAVFVDTVWRLTNSPADLRSPALAETLATDARSDVGAELLLRARTVHIVGGGFLTDLWPRHRSLVAIVATVARTTGARAIATGAGLTPGFTGSALDGFHADAEQFDVFDVRDRPSADFIGPLSGATSTGDDAWLSPRVAAPGDRTHSFGELMLCIQGDLTADFAWRGRRGPDALTAFVRATLDEWRVPGSDVTVVECNPGLDLLIADRLGSRLGDARRVPFRELWESGLPTGGGRTWLSTRFHPHLVAASAGDSGVAVIPRPDYYGAKHGSLIAAGSAWTVVSGDADVPAPPTAGGFTADAAAANRSRKQALANRLYPRALRLH</sequence>
<dbReference type="EMBL" id="AEUD01000018">
    <property type="protein sequence ID" value="EGD53711.1"/>
    <property type="molecule type" value="Genomic_DNA"/>
</dbReference>